<feature type="compositionally biased region" description="Basic residues" evidence="2">
    <location>
        <begin position="292"/>
        <end position="307"/>
    </location>
</feature>
<dbReference type="InterPro" id="IPR013783">
    <property type="entry name" value="Ig-like_fold"/>
</dbReference>
<dbReference type="GO" id="GO:0005634">
    <property type="term" value="C:nucleus"/>
    <property type="evidence" value="ECO:0007669"/>
    <property type="project" value="TreeGrafter"/>
</dbReference>
<sequence>MSNVKFTWYSLPLLKQTDGSFEITYPIDLKNYDSSSNPEEKIYFKFIVDGDWKTSDSFEIETDDSDNSNNVIYYKDLVSIKDTSKEAIIPESAGLPVPVKELSKPKEIEKEYKPTVMPSTENQQVTLGEPGIVIPENANEIEAFKHVSTLDPKVLNEPETEIIAAAPAGTTPEEVAAAAADAIGTPTDAPTDIVAEEITDTTPVTAPATAASEAISETSSKKTKKVKKVYKKIKKAELENENGDAAVVTSTDETAKTSDVKTPPVTASSKTASTPSKTPTSKKTTPTADKKEKKKSGFFSKIKKALT</sequence>
<dbReference type="GO" id="GO:0005737">
    <property type="term" value="C:cytoplasm"/>
    <property type="evidence" value="ECO:0007669"/>
    <property type="project" value="TreeGrafter"/>
</dbReference>
<dbReference type="AlphaFoldDB" id="A0A9W6W9Q9"/>
<dbReference type="Pfam" id="PF16561">
    <property type="entry name" value="AMPK1_CBM"/>
    <property type="match status" value="1"/>
</dbReference>
<name>A0A9W6W9Q9_CANBO</name>
<evidence type="ECO:0000259" key="3">
    <source>
        <dbReference type="Pfam" id="PF16561"/>
    </source>
</evidence>
<dbReference type="GO" id="GO:0031588">
    <property type="term" value="C:nucleotide-activated protein kinase complex"/>
    <property type="evidence" value="ECO:0007669"/>
    <property type="project" value="TreeGrafter"/>
</dbReference>
<proteinExistence type="inferred from homology"/>
<evidence type="ECO:0000313" key="5">
    <source>
        <dbReference type="Proteomes" id="UP001165120"/>
    </source>
</evidence>
<dbReference type="InterPro" id="IPR050827">
    <property type="entry name" value="CRP1_MDG1_kinase"/>
</dbReference>
<dbReference type="PANTHER" id="PTHR10343:SF81">
    <property type="entry name" value="CRUCIFORM DNA-RECOGNIZING PROTEIN 1-RELATED"/>
    <property type="match status" value="1"/>
</dbReference>
<protein>
    <submittedName>
        <fullName evidence="4">Unnamed protein product</fullName>
    </submittedName>
</protein>
<dbReference type="PANTHER" id="PTHR10343">
    <property type="entry name" value="5'-AMP-ACTIVATED PROTEIN KINASE , BETA SUBUNIT"/>
    <property type="match status" value="1"/>
</dbReference>
<comment type="similarity">
    <text evidence="1">Belongs to the CRP1/MDG1 family.</text>
</comment>
<dbReference type="InterPro" id="IPR014756">
    <property type="entry name" value="Ig_E-set"/>
</dbReference>
<dbReference type="CDD" id="cd02859">
    <property type="entry name" value="E_set_AMPKbeta_like_N"/>
    <property type="match status" value="1"/>
</dbReference>
<organism evidence="4 5">
    <name type="scientific">Candida boidinii</name>
    <name type="common">Yeast</name>
    <dbReference type="NCBI Taxonomy" id="5477"/>
    <lineage>
        <taxon>Eukaryota</taxon>
        <taxon>Fungi</taxon>
        <taxon>Dikarya</taxon>
        <taxon>Ascomycota</taxon>
        <taxon>Saccharomycotina</taxon>
        <taxon>Pichiomycetes</taxon>
        <taxon>Pichiales</taxon>
        <taxon>Pichiaceae</taxon>
        <taxon>Ogataea</taxon>
        <taxon>Ogataea/Candida clade</taxon>
    </lineage>
</organism>
<dbReference type="GO" id="GO:0007165">
    <property type="term" value="P:signal transduction"/>
    <property type="evidence" value="ECO:0007669"/>
    <property type="project" value="TreeGrafter"/>
</dbReference>
<feature type="region of interest" description="Disordered" evidence="2">
    <location>
        <begin position="241"/>
        <end position="307"/>
    </location>
</feature>
<feature type="compositionally biased region" description="Low complexity" evidence="2">
    <location>
        <begin position="262"/>
        <end position="287"/>
    </location>
</feature>
<dbReference type="InterPro" id="IPR032640">
    <property type="entry name" value="AMPK1_CBM"/>
</dbReference>
<accession>A0A9W6W9Q9</accession>
<evidence type="ECO:0000256" key="2">
    <source>
        <dbReference type="SAM" id="MobiDB-lite"/>
    </source>
</evidence>
<evidence type="ECO:0000256" key="1">
    <source>
        <dbReference type="ARBA" id="ARBA00038216"/>
    </source>
</evidence>
<evidence type="ECO:0000313" key="4">
    <source>
        <dbReference type="EMBL" id="GME70127.1"/>
    </source>
</evidence>
<keyword evidence="5" id="KW-1185">Reference proteome</keyword>
<reference evidence="4" key="1">
    <citation type="submission" date="2023-04" db="EMBL/GenBank/DDBJ databases">
        <title>Candida boidinii NBRC 10035.</title>
        <authorList>
            <person name="Ichikawa N."/>
            <person name="Sato H."/>
            <person name="Tonouchi N."/>
        </authorList>
    </citation>
    <scope>NUCLEOTIDE SEQUENCE</scope>
    <source>
        <strain evidence="4">NBRC 10035</strain>
    </source>
</reference>
<dbReference type="GO" id="GO:0019901">
    <property type="term" value="F:protein kinase binding"/>
    <property type="evidence" value="ECO:0007669"/>
    <property type="project" value="TreeGrafter"/>
</dbReference>
<comment type="caution">
    <text evidence="4">The sequence shown here is derived from an EMBL/GenBank/DDBJ whole genome shotgun (WGS) entry which is preliminary data.</text>
</comment>
<dbReference type="Gene3D" id="2.60.40.10">
    <property type="entry name" value="Immunoglobulins"/>
    <property type="match status" value="1"/>
</dbReference>
<gene>
    <name evidence="4" type="ORF">Cboi02_000274200</name>
</gene>
<feature type="domain" description="AMP-activated protein kinase glycogen-binding" evidence="3">
    <location>
        <begin position="42"/>
        <end position="73"/>
    </location>
</feature>
<dbReference type="Proteomes" id="UP001165120">
    <property type="component" value="Unassembled WGS sequence"/>
</dbReference>
<dbReference type="EMBL" id="BSXN01000856">
    <property type="protein sequence ID" value="GME70127.1"/>
    <property type="molecule type" value="Genomic_DNA"/>
</dbReference>
<dbReference type="SUPFAM" id="SSF81296">
    <property type="entry name" value="E set domains"/>
    <property type="match status" value="1"/>
</dbReference>